<dbReference type="GO" id="GO:0040029">
    <property type="term" value="P:epigenetic regulation of gene expression"/>
    <property type="evidence" value="ECO:0007669"/>
    <property type="project" value="InterPro"/>
</dbReference>
<keyword evidence="3" id="KW-0863">Zinc-finger</keyword>
<keyword evidence="5" id="KW-0539">Nucleus</keyword>
<keyword evidence="2" id="KW-0479">Metal-binding</keyword>
<feature type="compositionally biased region" description="Polar residues" evidence="6">
    <location>
        <begin position="84"/>
        <end position="95"/>
    </location>
</feature>
<dbReference type="Pfam" id="PF07227">
    <property type="entry name" value="PHD_Oberon"/>
    <property type="match status" value="1"/>
</dbReference>
<reference evidence="8 9" key="1">
    <citation type="journal article" date="2021" name="Hortic Res">
        <title>The domestication of Cucurbita argyrosperma as revealed by the genome of its wild relative.</title>
        <authorList>
            <person name="Barrera-Redondo J."/>
            <person name="Sanchez-de la Vega G."/>
            <person name="Aguirre-Liguori J.A."/>
            <person name="Castellanos-Morales G."/>
            <person name="Gutierrez-Guerrero Y.T."/>
            <person name="Aguirre-Dugua X."/>
            <person name="Aguirre-Planter E."/>
            <person name="Tenaillon M.I."/>
            <person name="Lira-Saade R."/>
            <person name="Eguiarte L.E."/>
        </authorList>
    </citation>
    <scope>NUCLEOTIDE SEQUENCE [LARGE SCALE GENOMIC DNA]</scope>
    <source>
        <strain evidence="8">JBR-2021</strain>
    </source>
</reference>
<name>A0AAV6NP25_9ROSI</name>
<keyword evidence="4" id="KW-0862">Zinc</keyword>
<evidence type="ECO:0000256" key="6">
    <source>
        <dbReference type="SAM" id="MobiDB-lite"/>
    </source>
</evidence>
<gene>
    <name evidence="8" type="primary">VIL1</name>
    <name evidence="8" type="ORF">SDJN03_09208</name>
</gene>
<dbReference type="InterPro" id="IPR032881">
    <property type="entry name" value="Oberon-like_PHD"/>
</dbReference>
<comment type="subcellular location">
    <subcellularLocation>
        <location evidence="1">Nucleus</location>
    </subcellularLocation>
</comment>
<organism evidence="8 9">
    <name type="scientific">Cucurbita argyrosperma subsp. sororia</name>
    <dbReference type="NCBI Taxonomy" id="37648"/>
    <lineage>
        <taxon>Eukaryota</taxon>
        <taxon>Viridiplantae</taxon>
        <taxon>Streptophyta</taxon>
        <taxon>Embryophyta</taxon>
        <taxon>Tracheophyta</taxon>
        <taxon>Spermatophyta</taxon>
        <taxon>Magnoliopsida</taxon>
        <taxon>eudicotyledons</taxon>
        <taxon>Gunneridae</taxon>
        <taxon>Pentapetalae</taxon>
        <taxon>rosids</taxon>
        <taxon>fabids</taxon>
        <taxon>Cucurbitales</taxon>
        <taxon>Cucurbitaceae</taxon>
        <taxon>Cucurbiteae</taxon>
        <taxon>Cucurbita</taxon>
    </lineage>
</organism>
<evidence type="ECO:0000313" key="8">
    <source>
        <dbReference type="EMBL" id="KAG6599430.1"/>
    </source>
</evidence>
<accession>A0AAV6NP25</accession>
<feature type="compositionally biased region" description="Low complexity" evidence="6">
    <location>
        <begin position="1"/>
        <end position="16"/>
    </location>
</feature>
<dbReference type="GO" id="GO:0005634">
    <property type="term" value="C:nucleus"/>
    <property type="evidence" value="ECO:0007669"/>
    <property type="project" value="UniProtKB-SubCell"/>
</dbReference>
<dbReference type="PANTHER" id="PTHR46286">
    <property type="entry name" value="VIN3-LIKE PROTEIN 2-RELATED"/>
    <property type="match status" value="1"/>
</dbReference>
<feature type="non-terminal residue" evidence="8">
    <location>
        <position position="1"/>
    </location>
</feature>
<dbReference type="GO" id="GO:0008270">
    <property type="term" value="F:zinc ion binding"/>
    <property type="evidence" value="ECO:0007669"/>
    <property type="project" value="UniProtKB-KW"/>
</dbReference>
<dbReference type="PANTHER" id="PTHR46286:SF1">
    <property type="entry name" value="VIN3-LIKE PROTEIN 1"/>
    <property type="match status" value="1"/>
</dbReference>
<dbReference type="GO" id="GO:0010048">
    <property type="term" value="P:vernalization response"/>
    <property type="evidence" value="ECO:0007669"/>
    <property type="project" value="InterPro"/>
</dbReference>
<dbReference type="InterPro" id="IPR044514">
    <property type="entry name" value="VIN3-like"/>
</dbReference>
<feature type="compositionally biased region" description="Basic and acidic residues" evidence="6">
    <location>
        <begin position="20"/>
        <end position="29"/>
    </location>
</feature>
<evidence type="ECO:0000259" key="7">
    <source>
        <dbReference type="Pfam" id="PF07227"/>
    </source>
</evidence>
<evidence type="ECO:0000256" key="4">
    <source>
        <dbReference type="ARBA" id="ARBA00022833"/>
    </source>
</evidence>
<evidence type="ECO:0000313" key="9">
    <source>
        <dbReference type="Proteomes" id="UP000685013"/>
    </source>
</evidence>
<sequence length="245" mass="27224">MARVSGVQSLSSSVQSTPEKYGHSDDVSKSPELLQEFLKSGPKKELLRTLAKKEQKILVAAKSKMTELRRINNKAVKKQDTKKVASSLNNQSSSRKQLRKAENPSRLPIVTDQSTDFGHSNSWICKNSACKAVLSIDDTFCKRCSCCICHLYDDNKDPSLWLVCTTESGEGDSCGLSCHIECAIQREKVGVVDLGQLMQLDGSYCCASCGKVTGILGSWKKQLIIARDARRVDVLCYRIYMSYRL</sequence>
<dbReference type="AlphaFoldDB" id="A0AAV6NP25"/>
<evidence type="ECO:0000256" key="2">
    <source>
        <dbReference type="ARBA" id="ARBA00022723"/>
    </source>
</evidence>
<dbReference type="EMBL" id="JAGKQH010000005">
    <property type="protein sequence ID" value="KAG6599430.1"/>
    <property type="molecule type" value="Genomic_DNA"/>
</dbReference>
<proteinExistence type="predicted"/>
<evidence type="ECO:0000256" key="3">
    <source>
        <dbReference type="ARBA" id="ARBA00022771"/>
    </source>
</evidence>
<evidence type="ECO:0000256" key="1">
    <source>
        <dbReference type="ARBA" id="ARBA00004123"/>
    </source>
</evidence>
<feature type="domain" description="Oberon-like PHD finger" evidence="7">
    <location>
        <begin position="125"/>
        <end position="243"/>
    </location>
</feature>
<feature type="region of interest" description="Disordered" evidence="6">
    <location>
        <begin position="1"/>
        <end position="35"/>
    </location>
</feature>
<dbReference type="Proteomes" id="UP000685013">
    <property type="component" value="Chromosome 5"/>
</dbReference>
<keyword evidence="9" id="KW-1185">Reference proteome</keyword>
<evidence type="ECO:0000256" key="5">
    <source>
        <dbReference type="ARBA" id="ARBA00023242"/>
    </source>
</evidence>
<protein>
    <submittedName>
        <fullName evidence="8">VIN3-like protein 1</fullName>
    </submittedName>
</protein>
<feature type="region of interest" description="Disordered" evidence="6">
    <location>
        <begin position="75"/>
        <end position="112"/>
    </location>
</feature>
<comment type="caution">
    <text evidence="8">The sequence shown here is derived from an EMBL/GenBank/DDBJ whole genome shotgun (WGS) entry which is preliminary data.</text>
</comment>